<dbReference type="InterPro" id="IPR036259">
    <property type="entry name" value="MFS_trans_sf"/>
</dbReference>
<dbReference type="AlphaFoldDB" id="A0AAQ3RV46"/>
<dbReference type="Proteomes" id="UP001374535">
    <property type="component" value="Chromosome 6"/>
</dbReference>
<evidence type="ECO:0000256" key="2">
    <source>
        <dbReference type="ARBA" id="ARBA00004229"/>
    </source>
</evidence>
<name>A0AAQ3RV46_VIGMU</name>
<feature type="transmembrane region" description="Helical" evidence="10">
    <location>
        <begin position="384"/>
        <end position="403"/>
    </location>
</feature>
<feature type="transmembrane region" description="Helical" evidence="10">
    <location>
        <begin position="503"/>
        <end position="520"/>
    </location>
</feature>
<dbReference type="InterPro" id="IPR011701">
    <property type="entry name" value="MFS"/>
</dbReference>
<keyword evidence="6" id="KW-0809">Transit peptide</keyword>
<evidence type="ECO:0000256" key="1">
    <source>
        <dbReference type="ARBA" id="ARBA00004141"/>
    </source>
</evidence>
<keyword evidence="8 10" id="KW-0472">Membrane</keyword>
<feature type="transmembrane region" description="Helical" evidence="10">
    <location>
        <begin position="527"/>
        <end position="547"/>
    </location>
</feature>
<feature type="transmembrane region" description="Helical" evidence="10">
    <location>
        <begin position="295"/>
        <end position="317"/>
    </location>
</feature>
<dbReference type="PANTHER" id="PTHR11662:SF451">
    <property type="entry name" value="MAJOR FACILITATOR SUPERFAMILY (MFS) PROFILE DOMAIN-CONTAINING PROTEIN"/>
    <property type="match status" value="1"/>
</dbReference>
<evidence type="ECO:0000256" key="5">
    <source>
        <dbReference type="ARBA" id="ARBA00022692"/>
    </source>
</evidence>
<comment type="subcellular location">
    <subcellularLocation>
        <location evidence="1">Membrane</location>
        <topology evidence="1">Multi-pass membrane protein</topology>
    </subcellularLocation>
    <subcellularLocation>
        <location evidence="2">Plastid</location>
        <location evidence="2">Chloroplast</location>
    </subcellularLocation>
</comment>
<keyword evidence="3" id="KW-0150">Chloroplast</keyword>
<dbReference type="InterPro" id="IPR044777">
    <property type="entry name" value="SLC17A9-like"/>
</dbReference>
<feature type="domain" description="Major facilitator superfamily (MFS) profile" evidence="11">
    <location>
        <begin position="229"/>
        <end position="645"/>
    </location>
</feature>
<comment type="similarity">
    <text evidence="9">Belongs to the major facilitator superfamily. Sodium/anion cotransporter (TC 2.A.1.14) family.</text>
</comment>
<feature type="transmembrane region" description="Helical" evidence="10">
    <location>
        <begin position="207"/>
        <end position="226"/>
    </location>
</feature>
<evidence type="ECO:0000256" key="3">
    <source>
        <dbReference type="ARBA" id="ARBA00022528"/>
    </source>
</evidence>
<evidence type="ECO:0000256" key="4">
    <source>
        <dbReference type="ARBA" id="ARBA00022640"/>
    </source>
</evidence>
<dbReference type="PANTHER" id="PTHR11662">
    <property type="entry name" value="SOLUTE CARRIER FAMILY 17"/>
    <property type="match status" value="1"/>
</dbReference>
<dbReference type="CDD" id="cd17380">
    <property type="entry name" value="MFS_SLC17A9_like"/>
    <property type="match status" value="1"/>
</dbReference>
<evidence type="ECO:0000256" key="10">
    <source>
        <dbReference type="SAM" id="Phobius"/>
    </source>
</evidence>
<sequence length="648" mass="71824">MHGNYGKFENVYQLGNLYHLGKDLSPQRGDVSCAFVARYGGQIAKDHFSRCWHGMRFHAREPFNEKVSKLIPTFEDELQRCSSISQRPIHCMNMKLNASRRCHCHLSSDLYSCSLVQRRAVYGLGLNKLGKANPACVHYKSEDCDITESEVNPLASAEGTGEAILLEGNVPQVSSWWQKFPKRWVVVLLCFAAFLLCNMDRVSVFINILPCLIFINIPSYFIGLALQSLYNLQYRATFYAEVDIMVNMSIAILPMSQEFKWNSATVGLIQSSFFWGYLLTQILGGIWADKLGGKLVLGFGVVWWSMATILTPIAARIGLPCLLIMRAFMGIGEGVAMPAMNNMLSKWIPVSERSRSLALVYSGMYLGSVVGLAFSPFLIQKFGWPSVFYSFGSLGSIWFALWLRKPVDSFPFLSLGLYQAYSSPKDDPDLGIEEKRLILEGNVSNAPVSSIPWKLILSKAPVWALIISHFCHNWGTFILLTWMPTYYNQVLKFNLTESGLLCVLPWLTMAAFANIGGWIADTLVRKGVSITAIMQSIGFLGPAFFLSQLSHVRTPAMAVLCMACSQGSDAFSQSGLYSNHQDIGPRYAGVLLGLSNTAGVLAGVFGTAATGLILQRGSWNDVFKVAVALYIIGTLVWNIFSTGEKVLD</sequence>
<dbReference type="EMBL" id="CP144695">
    <property type="protein sequence ID" value="WVZ05569.1"/>
    <property type="molecule type" value="Genomic_DNA"/>
</dbReference>
<protein>
    <recommendedName>
        <fullName evidence="11">Major facilitator superfamily (MFS) profile domain-containing protein</fullName>
    </recommendedName>
</protein>
<organism evidence="12 13">
    <name type="scientific">Vigna mungo</name>
    <name type="common">Black gram</name>
    <name type="synonym">Phaseolus mungo</name>
    <dbReference type="NCBI Taxonomy" id="3915"/>
    <lineage>
        <taxon>Eukaryota</taxon>
        <taxon>Viridiplantae</taxon>
        <taxon>Streptophyta</taxon>
        <taxon>Embryophyta</taxon>
        <taxon>Tracheophyta</taxon>
        <taxon>Spermatophyta</taxon>
        <taxon>Magnoliopsida</taxon>
        <taxon>eudicotyledons</taxon>
        <taxon>Gunneridae</taxon>
        <taxon>Pentapetalae</taxon>
        <taxon>rosids</taxon>
        <taxon>fabids</taxon>
        <taxon>Fabales</taxon>
        <taxon>Fabaceae</taxon>
        <taxon>Papilionoideae</taxon>
        <taxon>50 kb inversion clade</taxon>
        <taxon>NPAAA clade</taxon>
        <taxon>indigoferoid/millettioid clade</taxon>
        <taxon>Phaseoleae</taxon>
        <taxon>Vigna</taxon>
    </lineage>
</organism>
<evidence type="ECO:0000259" key="11">
    <source>
        <dbReference type="PROSITE" id="PS50850"/>
    </source>
</evidence>
<evidence type="ECO:0000313" key="13">
    <source>
        <dbReference type="Proteomes" id="UP001374535"/>
    </source>
</evidence>
<evidence type="ECO:0000256" key="7">
    <source>
        <dbReference type="ARBA" id="ARBA00022989"/>
    </source>
</evidence>
<feature type="transmembrane region" description="Helical" evidence="10">
    <location>
        <begin position="462"/>
        <end position="483"/>
    </location>
</feature>
<dbReference type="Gene3D" id="1.20.1250.20">
    <property type="entry name" value="MFS general substrate transporter like domains"/>
    <property type="match status" value="2"/>
</dbReference>
<feature type="transmembrane region" description="Helical" evidence="10">
    <location>
        <begin position="621"/>
        <end position="640"/>
    </location>
</feature>
<keyword evidence="4" id="KW-0934">Plastid</keyword>
<dbReference type="SUPFAM" id="SSF103473">
    <property type="entry name" value="MFS general substrate transporter"/>
    <property type="match status" value="1"/>
</dbReference>
<evidence type="ECO:0000256" key="6">
    <source>
        <dbReference type="ARBA" id="ARBA00022946"/>
    </source>
</evidence>
<dbReference type="GO" id="GO:0005315">
    <property type="term" value="F:phosphate transmembrane transporter activity"/>
    <property type="evidence" value="ECO:0007669"/>
    <property type="project" value="UniProtKB-ARBA"/>
</dbReference>
<feature type="transmembrane region" description="Helical" evidence="10">
    <location>
        <begin position="356"/>
        <end position="378"/>
    </location>
</feature>
<keyword evidence="7 10" id="KW-1133">Transmembrane helix</keyword>
<proteinExistence type="inferred from homology"/>
<keyword evidence="13" id="KW-1185">Reference proteome</keyword>
<dbReference type="GO" id="GO:0042170">
    <property type="term" value="C:plastid membrane"/>
    <property type="evidence" value="ECO:0007669"/>
    <property type="project" value="UniProtKB-ARBA"/>
</dbReference>
<feature type="transmembrane region" description="Helical" evidence="10">
    <location>
        <begin position="587"/>
        <end position="614"/>
    </location>
</feature>
<keyword evidence="5 10" id="KW-0812">Transmembrane</keyword>
<evidence type="ECO:0000313" key="12">
    <source>
        <dbReference type="EMBL" id="WVZ05569.1"/>
    </source>
</evidence>
<dbReference type="FunFam" id="1.20.1250.20:FF:000058">
    <property type="entry name" value="ascorbate transporter, chloroplastic isoform X1"/>
    <property type="match status" value="1"/>
</dbReference>
<evidence type="ECO:0000256" key="8">
    <source>
        <dbReference type="ARBA" id="ARBA00023136"/>
    </source>
</evidence>
<accession>A0AAQ3RV46</accession>
<dbReference type="Pfam" id="PF07690">
    <property type="entry name" value="MFS_1"/>
    <property type="match status" value="1"/>
</dbReference>
<dbReference type="FunFam" id="1.20.1250.20:FF:000086">
    <property type="entry name" value="ascorbate transporter, chloroplastic isoform X2"/>
    <property type="match status" value="1"/>
</dbReference>
<dbReference type="InterPro" id="IPR050382">
    <property type="entry name" value="MFS_Na/Anion_cotransporter"/>
</dbReference>
<feature type="transmembrane region" description="Helical" evidence="10">
    <location>
        <begin position="323"/>
        <end position="344"/>
    </location>
</feature>
<reference evidence="12 13" key="1">
    <citation type="journal article" date="2023" name="Life. Sci Alliance">
        <title>Evolutionary insights into 3D genome organization and epigenetic landscape of Vigna mungo.</title>
        <authorList>
            <person name="Junaid A."/>
            <person name="Singh B."/>
            <person name="Bhatia S."/>
        </authorList>
    </citation>
    <scope>NUCLEOTIDE SEQUENCE [LARGE SCALE GENOMIC DNA]</scope>
    <source>
        <strain evidence="12">Urdbean</strain>
    </source>
</reference>
<dbReference type="InterPro" id="IPR020846">
    <property type="entry name" value="MFS_dom"/>
</dbReference>
<evidence type="ECO:0000256" key="9">
    <source>
        <dbReference type="ARBA" id="ARBA00024362"/>
    </source>
</evidence>
<feature type="transmembrane region" description="Helical" evidence="10">
    <location>
        <begin position="268"/>
        <end position="288"/>
    </location>
</feature>
<dbReference type="GO" id="GO:0009507">
    <property type="term" value="C:chloroplast"/>
    <property type="evidence" value="ECO:0007669"/>
    <property type="project" value="UniProtKB-SubCell"/>
</dbReference>
<gene>
    <name evidence="12" type="ORF">V8G54_018915</name>
</gene>
<dbReference type="PROSITE" id="PS50850">
    <property type="entry name" value="MFS"/>
    <property type="match status" value="1"/>
</dbReference>